<evidence type="ECO:0000313" key="2">
    <source>
        <dbReference type="Proteomes" id="UP000283269"/>
    </source>
</evidence>
<dbReference type="EMBL" id="NHYD01003273">
    <property type="protein sequence ID" value="PPQ81243.1"/>
    <property type="molecule type" value="Genomic_DNA"/>
</dbReference>
<accession>A0A409WRU8</accession>
<gene>
    <name evidence="1" type="ORF">CVT25_015767</name>
</gene>
<comment type="caution">
    <text evidence="1">The sequence shown here is derived from an EMBL/GenBank/DDBJ whole genome shotgun (WGS) entry which is preliminary data.</text>
</comment>
<sequence length="152" mass="17023">MTDYLSDQIEYYVPEEEGVYNEGINYFGDSQLDIHSSLLPDDYYYDDIDPGVYICVAHNRLPVSLASENSPSESVLTTEPTYDRTSQRGGAYIHSQLGGQFDAAGHSNMQEFSTSSGNLSNSNSPPSTIFFFIITYDSSPDLELTRYLFHKA</sequence>
<dbReference type="AlphaFoldDB" id="A0A409WRU8"/>
<dbReference type="Proteomes" id="UP000283269">
    <property type="component" value="Unassembled WGS sequence"/>
</dbReference>
<proteinExistence type="predicted"/>
<name>A0A409WRU8_PSICY</name>
<keyword evidence="2" id="KW-1185">Reference proteome</keyword>
<organism evidence="1 2">
    <name type="scientific">Psilocybe cyanescens</name>
    <dbReference type="NCBI Taxonomy" id="93625"/>
    <lineage>
        <taxon>Eukaryota</taxon>
        <taxon>Fungi</taxon>
        <taxon>Dikarya</taxon>
        <taxon>Basidiomycota</taxon>
        <taxon>Agaricomycotina</taxon>
        <taxon>Agaricomycetes</taxon>
        <taxon>Agaricomycetidae</taxon>
        <taxon>Agaricales</taxon>
        <taxon>Agaricineae</taxon>
        <taxon>Strophariaceae</taxon>
        <taxon>Psilocybe</taxon>
    </lineage>
</organism>
<evidence type="ECO:0000313" key="1">
    <source>
        <dbReference type="EMBL" id="PPQ81243.1"/>
    </source>
</evidence>
<protein>
    <submittedName>
        <fullName evidence="1">Uncharacterized protein</fullName>
    </submittedName>
</protein>
<dbReference type="InParanoid" id="A0A409WRU8"/>
<reference evidence="1 2" key="1">
    <citation type="journal article" date="2018" name="Evol. Lett.">
        <title>Horizontal gene cluster transfer increased hallucinogenic mushroom diversity.</title>
        <authorList>
            <person name="Reynolds H.T."/>
            <person name="Vijayakumar V."/>
            <person name="Gluck-Thaler E."/>
            <person name="Korotkin H.B."/>
            <person name="Matheny P.B."/>
            <person name="Slot J.C."/>
        </authorList>
    </citation>
    <scope>NUCLEOTIDE SEQUENCE [LARGE SCALE GENOMIC DNA]</scope>
    <source>
        <strain evidence="1 2">2631</strain>
    </source>
</reference>